<evidence type="ECO:0000256" key="1">
    <source>
        <dbReference type="ARBA" id="ARBA00022723"/>
    </source>
</evidence>
<feature type="signal peptide" evidence="3">
    <location>
        <begin position="1"/>
        <end position="21"/>
    </location>
</feature>
<dbReference type="GO" id="GO:0046872">
    <property type="term" value="F:metal ion binding"/>
    <property type="evidence" value="ECO:0007669"/>
    <property type="project" value="UniProtKB-KW"/>
</dbReference>
<reference evidence="4 5" key="1">
    <citation type="submission" date="2018-08" db="EMBL/GenBank/DDBJ databases">
        <title>Erythrobacter zhengii sp.nov., a bacterium isolated from deep-sea sediment.</title>
        <authorList>
            <person name="Fang C."/>
            <person name="Wu Y.-H."/>
            <person name="Sun C."/>
            <person name="Wang H."/>
            <person name="Cheng H."/>
            <person name="Meng F.-X."/>
            <person name="Wang C.-S."/>
            <person name="Xu X.-W."/>
        </authorList>
    </citation>
    <scope>NUCLEOTIDE SEQUENCE [LARGE SCALE GENOMIC DNA]</scope>
    <source>
        <strain evidence="4 5">CCTCC AB 2015396</strain>
    </source>
</reference>
<evidence type="ECO:0008006" key="6">
    <source>
        <dbReference type="Google" id="ProtNLM"/>
    </source>
</evidence>
<accession>A0A3A1P3Q6</accession>
<name>A0A3A1P3Q6_9SPHN</name>
<keyword evidence="5" id="KW-1185">Reference proteome</keyword>
<keyword evidence="1" id="KW-0479">Metal-binding</keyword>
<dbReference type="PROSITE" id="PS51257">
    <property type="entry name" value="PROKAR_LIPOPROTEIN"/>
    <property type="match status" value="1"/>
</dbReference>
<dbReference type="Gene3D" id="3.30.540.30">
    <property type="match status" value="1"/>
</dbReference>
<keyword evidence="2" id="KW-0378">Hydrolase</keyword>
<dbReference type="Pfam" id="PF03571">
    <property type="entry name" value="Peptidase_M49"/>
    <property type="match status" value="1"/>
</dbReference>
<dbReference type="PANTHER" id="PTHR23422">
    <property type="entry name" value="DIPEPTIDYL PEPTIDASE III-RELATED"/>
    <property type="match status" value="1"/>
</dbReference>
<dbReference type="Proteomes" id="UP000265366">
    <property type="component" value="Unassembled WGS sequence"/>
</dbReference>
<protein>
    <recommendedName>
        <fullName evidence="6">Peptidase</fullName>
    </recommendedName>
</protein>
<comment type="caution">
    <text evidence="4">The sequence shown here is derived from an EMBL/GenBank/DDBJ whole genome shotgun (WGS) entry which is preliminary data.</text>
</comment>
<sequence length="555" mass="61645">MDACPMRRLAKSLLPLTLALAACSSGGEPADGGGYSMLASRDSIVPVKMEVDTSYLTDEERQVVNKLIKASELMSEIYLRQRGADLPLLREEIAASGDSDTLEMFDRNFGPWDSVADNKPFYGVTEWPEGAGFYPADLTREEFDAYLEAHPDQKDALLSPYTVVKRDGKGGFIAVPYSVEYAEWLKPAAQLLREAAAITTNASLKKFLSLRADSFESDDYFESEMAWMDLEGTPIEVAIGPYEVYTDRLYGTKTAFESFVTLRNPEESAALRRYVGYLRDMEGNLPIADEYKNFTRGFESPISVADQVQGGGDNVPGVQTIAFNLPNDERVREAKGAKKVILANVLGAKFDRILDPIADVVLSGEQAALVSRKYMTLFTLFHELSHSLGPGTIVVDGRETTVNAELKEQYSALEESKADVMGMYNLLYMMQRGELPEAEKEELLATYFAGIFRSVRFGIEEAHGKGSAVQYGYLLEKGAFAWDEDAGHYTIDMAKLETGLRDLLAEELMLQAKGDYEGTKAFFARYAHLDEHAQRVIAGMSEIPVDIRPIYPRSI</sequence>
<dbReference type="AlphaFoldDB" id="A0A3A1P3Q6"/>
<evidence type="ECO:0000313" key="4">
    <source>
        <dbReference type="EMBL" id="RIV86119.1"/>
    </source>
</evidence>
<dbReference type="PANTHER" id="PTHR23422:SF9">
    <property type="entry name" value="ZN-DEPENDENT HYDROLASE"/>
    <property type="match status" value="1"/>
</dbReference>
<dbReference type="EMBL" id="QXFM01000093">
    <property type="protein sequence ID" value="RIV86119.1"/>
    <property type="molecule type" value="Genomic_DNA"/>
</dbReference>
<gene>
    <name evidence="4" type="ORF">D2V17_10200</name>
</gene>
<evidence type="ECO:0000313" key="5">
    <source>
        <dbReference type="Proteomes" id="UP000265366"/>
    </source>
</evidence>
<dbReference type="OrthoDB" id="9812747at2"/>
<dbReference type="GO" id="GO:0005737">
    <property type="term" value="C:cytoplasm"/>
    <property type="evidence" value="ECO:0007669"/>
    <property type="project" value="TreeGrafter"/>
</dbReference>
<dbReference type="GO" id="GO:0008239">
    <property type="term" value="F:dipeptidyl-peptidase activity"/>
    <property type="evidence" value="ECO:0007669"/>
    <property type="project" value="TreeGrafter"/>
</dbReference>
<proteinExistence type="predicted"/>
<keyword evidence="3" id="KW-0732">Signal</keyword>
<evidence type="ECO:0000256" key="3">
    <source>
        <dbReference type="SAM" id="SignalP"/>
    </source>
</evidence>
<feature type="chain" id="PRO_5017207116" description="Peptidase" evidence="3">
    <location>
        <begin position="22"/>
        <end position="555"/>
    </location>
</feature>
<organism evidence="4 5">
    <name type="scientific">Aurantiacibacter xanthus</name>
    <dbReference type="NCBI Taxonomy" id="1784712"/>
    <lineage>
        <taxon>Bacteria</taxon>
        <taxon>Pseudomonadati</taxon>
        <taxon>Pseudomonadota</taxon>
        <taxon>Alphaproteobacteria</taxon>
        <taxon>Sphingomonadales</taxon>
        <taxon>Erythrobacteraceae</taxon>
        <taxon>Aurantiacibacter</taxon>
    </lineage>
</organism>
<dbReference type="InterPro" id="IPR039461">
    <property type="entry name" value="Peptidase_M49"/>
</dbReference>
<evidence type="ECO:0000256" key="2">
    <source>
        <dbReference type="ARBA" id="ARBA00022801"/>
    </source>
</evidence>